<dbReference type="Pfam" id="PF04542">
    <property type="entry name" value="Sigma70_r2"/>
    <property type="match status" value="1"/>
</dbReference>
<dbReference type="EMBL" id="JBHEZZ010000011">
    <property type="protein sequence ID" value="MFC1403744.1"/>
    <property type="molecule type" value="Genomic_DNA"/>
</dbReference>
<dbReference type="RefSeq" id="WP_030248207.1">
    <property type="nucleotide sequence ID" value="NZ_JBHEZZ010000011.1"/>
</dbReference>
<evidence type="ECO:0000313" key="8">
    <source>
        <dbReference type="Proteomes" id="UP001592528"/>
    </source>
</evidence>
<dbReference type="Pfam" id="PF08281">
    <property type="entry name" value="Sigma70_r4_2"/>
    <property type="match status" value="1"/>
</dbReference>
<dbReference type="InterPro" id="IPR013324">
    <property type="entry name" value="RNA_pol_sigma_r3/r4-like"/>
</dbReference>
<dbReference type="PANTHER" id="PTHR43133:SF25">
    <property type="entry name" value="RNA POLYMERASE SIGMA FACTOR RFAY-RELATED"/>
    <property type="match status" value="1"/>
</dbReference>
<dbReference type="InterPro" id="IPR013249">
    <property type="entry name" value="RNA_pol_sigma70_r4_t2"/>
</dbReference>
<evidence type="ECO:0000259" key="6">
    <source>
        <dbReference type="Pfam" id="PF08281"/>
    </source>
</evidence>
<dbReference type="InterPro" id="IPR014284">
    <property type="entry name" value="RNA_pol_sigma-70_dom"/>
</dbReference>
<reference evidence="7 8" key="1">
    <citation type="submission" date="2024-09" db="EMBL/GenBank/DDBJ databases">
        <authorList>
            <person name="Lee S.D."/>
        </authorList>
    </citation>
    <scope>NUCLEOTIDE SEQUENCE [LARGE SCALE GENOMIC DNA]</scope>
    <source>
        <strain evidence="7 8">N1-5</strain>
    </source>
</reference>
<dbReference type="InterPro" id="IPR039425">
    <property type="entry name" value="RNA_pol_sigma-70-like"/>
</dbReference>
<comment type="similarity">
    <text evidence="1">Belongs to the sigma-70 factor family. ECF subfamily.</text>
</comment>
<evidence type="ECO:0000256" key="4">
    <source>
        <dbReference type="ARBA" id="ARBA00023163"/>
    </source>
</evidence>
<sequence length="175" mass="19631">MAIRTEAEYEAMYREHYPDVLRFVARRAEPAQADDIVGETFLTAWRKRGELPAEVRPWLFATARNAMLNAGRGRRRRQALAVRIAERPDPGHDPAPHVDARLDLADAWRRLSAGDQEALALVVWDGLSDVQAADVLGCSPSAFRMRLSRARARLRELLQLTAPAVPFVPAQRGAR</sequence>
<protein>
    <submittedName>
        <fullName evidence="7">RNA polymerase sigma factor</fullName>
    </submittedName>
</protein>
<dbReference type="Gene3D" id="1.10.1740.10">
    <property type="match status" value="1"/>
</dbReference>
<dbReference type="Gene3D" id="1.10.10.10">
    <property type="entry name" value="Winged helix-like DNA-binding domain superfamily/Winged helix DNA-binding domain"/>
    <property type="match status" value="1"/>
</dbReference>
<evidence type="ECO:0000256" key="2">
    <source>
        <dbReference type="ARBA" id="ARBA00023015"/>
    </source>
</evidence>
<dbReference type="InterPro" id="IPR007627">
    <property type="entry name" value="RNA_pol_sigma70_r2"/>
</dbReference>
<dbReference type="SUPFAM" id="SSF88659">
    <property type="entry name" value="Sigma3 and sigma4 domains of RNA polymerase sigma factors"/>
    <property type="match status" value="1"/>
</dbReference>
<dbReference type="PANTHER" id="PTHR43133">
    <property type="entry name" value="RNA POLYMERASE ECF-TYPE SIGMA FACTO"/>
    <property type="match status" value="1"/>
</dbReference>
<evidence type="ECO:0000256" key="1">
    <source>
        <dbReference type="ARBA" id="ARBA00010641"/>
    </source>
</evidence>
<keyword evidence="8" id="KW-1185">Reference proteome</keyword>
<dbReference type="NCBIfam" id="TIGR02937">
    <property type="entry name" value="sigma70-ECF"/>
    <property type="match status" value="1"/>
</dbReference>
<evidence type="ECO:0000259" key="5">
    <source>
        <dbReference type="Pfam" id="PF04542"/>
    </source>
</evidence>
<evidence type="ECO:0000313" key="7">
    <source>
        <dbReference type="EMBL" id="MFC1403744.1"/>
    </source>
</evidence>
<dbReference type="SUPFAM" id="SSF88946">
    <property type="entry name" value="Sigma2 domain of RNA polymerase sigma factors"/>
    <property type="match status" value="1"/>
</dbReference>
<feature type="domain" description="RNA polymerase sigma-70 region 2" evidence="5">
    <location>
        <begin position="12"/>
        <end position="77"/>
    </location>
</feature>
<evidence type="ECO:0000256" key="3">
    <source>
        <dbReference type="ARBA" id="ARBA00023082"/>
    </source>
</evidence>
<accession>A0ABV6UQM9</accession>
<feature type="domain" description="RNA polymerase sigma factor 70 region 4 type 2" evidence="6">
    <location>
        <begin position="103"/>
        <end position="154"/>
    </location>
</feature>
<proteinExistence type="inferred from homology"/>
<organism evidence="7 8">
    <name type="scientific">Streptacidiphilus cavernicola</name>
    <dbReference type="NCBI Taxonomy" id="3342716"/>
    <lineage>
        <taxon>Bacteria</taxon>
        <taxon>Bacillati</taxon>
        <taxon>Actinomycetota</taxon>
        <taxon>Actinomycetes</taxon>
        <taxon>Kitasatosporales</taxon>
        <taxon>Streptomycetaceae</taxon>
        <taxon>Streptacidiphilus</taxon>
    </lineage>
</organism>
<comment type="caution">
    <text evidence="7">The sequence shown here is derived from an EMBL/GenBank/DDBJ whole genome shotgun (WGS) entry which is preliminary data.</text>
</comment>
<dbReference type="Proteomes" id="UP001592528">
    <property type="component" value="Unassembled WGS sequence"/>
</dbReference>
<keyword evidence="3" id="KW-0731">Sigma factor</keyword>
<keyword evidence="2" id="KW-0805">Transcription regulation</keyword>
<gene>
    <name evidence="7" type="ORF">ACEZDJ_20850</name>
</gene>
<dbReference type="InterPro" id="IPR013325">
    <property type="entry name" value="RNA_pol_sigma_r2"/>
</dbReference>
<dbReference type="InterPro" id="IPR036388">
    <property type="entry name" value="WH-like_DNA-bd_sf"/>
</dbReference>
<name>A0ABV6UQM9_9ACTN</name>
<keyword evidence="4" id="KW-0804">Transcription</keyword>